<dbReference type="Proteomes" id="UP000198825">
    <property type="component" value="Chromosome I"/>
</dbReference>
<evidence type="ECO:0000313" key="1">
    <source>
        <dbReference type="EMBL" id="SDU83117.1"/>
    </source>
</evidence>
<dbReference type="RefSeq" id="WP_091073211.1">
    <property type="nucleotide sequence ID" value="NZ_LT629799.1"/>
</dbReference>
<accession>A0A1H2LQ49</accession>
<dbReference type="InterPro" id="IPR014718">
    <property type="entry name" value="GH-type_carb-bd"/>
</dbReference>
<gene>
    <name evidence="1" type="ORF">SAMN04488544_0632</name>
</gene>
<organism evidence="1 2">
    <name type="scientific">Microlunatus sagamiharensis</name>
    <dbReference type="NCBI Taxonomy" id="546874"/>
    <lineage>
        <taxon>Bacteria</taxon>
        <taxon>Bacillati</taxon>
        <taxon>Actinomycetota</taxon>
        <taxon>Actinomycetes</taxon>
        <taxon>Propionibacteriales</taxon>
        <taxon>Propionibacteriaceae</taxon>
        <taxon>Microlunatus</taxon>
    </lineage>
</organism>
<dbReference type="STRING" id="546874.SAMN04488544_0632"/>
<reference evidence="2" key="1">
    <citation type="submission" date="2016-10" db="EMBL/GenBank/DDBJ databases">
        <authorList>
            <person name="Varghese N."/>
            <person name="Submissions S."/>
        </authorList>
    </citation>
    <scope>NUCLEOTIDE SEQUENCE [LARGE SCALE GENOMIC DNA]</scope>
    <source>
        <strain evidence="2">DSM 21743</strain>
    </source>
</reference>
<dbReference type="SUPFAM" id="SSF74650">
    <property type="entry name" value="Galactose mutarotase-like"/>
    <property type="match status" value="1"/>
</dbReference>
<dbReference type="EMBL" id="LT629799">
    <property type="protein sequence ID" value="SDU83117.1"/>
    <property type="molecule type" value="Genomic_DNA"/>
</dbReference>
<dbReference type="AlphaFoldDB" id="A0A1H2LQ49"/>
<dbReference type="PANTHER" id="PTHR10091">
    <property type="entry name" value="ALDOSE-1-EPIMERASE"/>
    <property type="match status" value="1"/>
</dbReference>
<evidence type="ECO:0000313" key="2">
    <source>
        <dbReference type="Proteomes" id="UP000198825"/>
    </source>
</evidence>
<dbReference type="Gene3D" id="2.70.98.10">
    <property type="match status" value="1"/>
</dbReference>
<sequence>MSHPLTGHEVQLSHGSYTASVVSVGASLRSLEHEGRPLVVPFHADRLRPAFRGATLAPWPNRVVDGRYTFDGAEQQLALTEPDRGHALHGLLVWTDWQVGETTGSSVVLTAELAPAAGYPHRLALSCTYALSDAGLTQTVTARTLFDRAPYGTSAHPYLTAGGARLDTCTLTLPADRYVETEGERLLPAGEQDVTAAPWPDFREPTLIGEAQVDHAFTGLRREADGTARVRLEAPDGFAVEMTWGAGLGWVQVHTADRPEPELDRAGLAVEPMTCPPDAFSTGEDLVVLEPGQEHSASWTIARG</sequence>
<dbReference type="GO" id="GO:0004034">
    <property type="term" value="F:aldose 1-epimerase activity"/>
    <property type="evidence" value="ECO:0007669"/>
    <property type="project" value="TreeGrafter"/>
</dbReference>
<dbReference type="GO" id="GO:0033499">
    <property type="term" value="P:galactose catabolic process via UDP-galactose, Leloir pathway"/>
    <property type="evidence" value="ECO:0007669"/>
    <property type="project" value="TreeGrafter"/>
</dbReference>
<dbReference type="PANTHER" id="PTHR10091:SF0">
    <property type="entry name" value="GALACTOSE MUTAROTASE"/>
    <property type="match status" value="1"/>
</dbReference>
<dbReference type="Pfam" id="PF01263">
    <property type="entry name" value="Aldose_epim"/>
    <property type="match status" value="1"/>
</dbReference>
<dbReference type="GO" id="GO:0006006">
    <property type="term" value="P:glucose metabolic process"/>
    <property type="evidence" value="ECO:0007669"/>
    <property type="project" value="TreeGrafter"/>
</dbReference>
<protein>
    <submittedName>
        <fullName evidence="1">Aldose 1-epimerase</fullName>
    </submittedName>
</protein>
<dbReference type="InterPro" id="IPR011013">
    <property type="entry name" value="Gal_mutarotase_sf_dom"/>
</dbReference>
<dbReference type="InterPro" id="IPR037480">
    <property type="entry name" value="YihR-like"/>
</dbReference>
<keyword evidence="2" id="KW-1185">Reference proteome</keyword>
<dbReference type="OrthoDB" id="4739604at2"/>
<dbReference type="CDD" id="cd09022">
    <property type="entry name" value="Aldose_epim_Ec_YihR"/>
    <property type="match status" value="1"/>
</dbReference>
<name>A0A1H2LQ49_9ACTN</name>
<dbReference type="GO" id="GO:0030246">
    <property type="term" value="F:carbohydrate binding"/>
    <property type="evidence" value="ECO:0007669"/>
    <property type="project" value="InterPro"/>
</dbReference>
<dbReference type="InterPro" id="IPR008183">
    <property type="entry name" value="Aldose_1/G6P_1-epimerase"/>
</dbReference>
<proteinExistence type="predicted"/>